<dbReference type="Proteomes" id="UP000016480">
    <property type="component" value="Unassembled WGS sequence"/>
</dbReference>
<gene>
    <name evidence="1" type="ORF">PRUB_a3310</name>
</gene>
<dbReference type="AlphaFoldDB" id="A0A8T0C2J0"/>
<evidence type="ECO:0000313" key="1">
    <source>
        <dbReference type="EMBL" id="KAF7783521.1"/>
    </source>
</evidence>
<proteinExistence type="predicted"/>
<protein>
    <submittedName>
        <fullName evidence="1">Uncharacterized protein</fullName>
    </submittedName>
</protein>
<reference evidence="1 2" key="1">
    <citation type="journal article" date="2012" name="J. Bacteriol.">
        <title>Genome sequence of the cycloprodigiosin-producing bacterial strain Pseudoalteromonas rubra ATCC 29570(T).</title>
        <authorList>
            <person name="Xie B.B."/>
            <person name="Shu Y.L."/>
            <person name="Qin Q.L."/>
            <person name="Rong J.C."/>
            <person name="Zhang X.Y."/>
            <person name="Chen X.L."/>
            <person name="Zhou B.C."/>
            <person name="Zhang Y.Z."/>
        </authorList>
    </citation>
    <scope>NUCLEOTIDE SEQUENCE [LARGE SCALE GENOMIC DNA]</scope>
    <source>
        <strain evidence="1 2">DSM 6842</strain>
    </source>
</reference>
<name>A0A8T0C2J0_9GAMM</name>
<comment type="caution">
    <text evidence="1">The sequence shown here is derived from an EMBL/GenBank/DDBJ whole genome shotgun (WGS) entry which is preliminary data.</text>
</comment>
<dbReference type="EMBL" id="AHCD03000043">
    <property type="protein sequence ID" value="KAF7783521.1"/>
    <property type="molecule type" value="Genomic_DNA"/>
</dbReference>
<evidence type="ECO:0000313" key="2">
    <source>
        <dbReference type="Proteomes" id="UP000016480"/>
    </source>
</evidence>
<organism evidence="1 2">
    <name type="scientific">Pseudoalteromonas rubra</name>
    <dbReference type="NCBI Taxonomy" id="43658"/>
    <lineage>
        <taxon>Bacteria</taxon>
        <taxon>Pseudomonadati</taxon>
        <taxon>Pseudomonadota</taxon>
        <taxon>Gammaproteobacteria</taxon>
        <taxon>Alteromonadales</taxon>
        <taxon>Pseudoalteromonadaceae</taxon>
        <taxon>Pseudoalteromonas</taxon>
    </lineage>
</organism>
<accession>A0A8T0C2J0</accession>
<sequence length="223" mass="25014">MKPGPVSAPGSALGRHKCSGAHWACASGALNTVKFLKFIFIFLVAITLGCDSGTKKILPLTDTQLNLIALGYEHNSWSIKLTKSSESTPVHNLLLSVVFLEQYFGFNKSDFIENPVSELNKTSLDLEFFESDKGLIIVQLTYYEFGNERKKVARITEVGTEALFQLDVFHIENAQGYSFKIFINQDSFAEIDTSIRDIKDIYKRSYAGFDTITYSLKNVQQVN</sequence>